<dbReference type="Proteomes" id="UP000053240">
    <property type="component" value="Unassembled WGS sequence"/>
</dbReference>
<protein>
    <submittedName>
        <fullName evidence="1">Uncharacterized protein</fullName>
    </submittedName>
</protein>
<dbReference type="AlphaFoldDB" id="A0A194REG4"/>
<accession>A0A194REG4</accession>
<name>A0A194REG4_PAPMA</name>
<gene>
    <name evidence="1" type="ORF">RR48_09905</name>
</gene>
<proteinExistence type="predicted"/>
<evidence type="ECO:0000313" key="1">
    <source>
        <dbReference type="EMBL" id="KPJ15859.1"/>
    </source>
</evidence>
<reference evidence="1 2" key="1">
    <citation type="journal article" date="2015" name="Nat. Commun.">
        <title>Outbred genome sequencing and CRISPR/Cas9 gene editing in butterflies.</title>
        <authorList>
            <person name="Li X."/>
            <person name="Fan D."/>
            <person name="Zhang W."/>
            <person name="Liu G."/>
            <person name="Zhang L."/>
            <person name="Zhao L."/>
            <person name="Fang X."/>
            <person name="Chen L."/>
            <person name="Dong Y."/>
            <person name="Chen Y."/>
            <person name="Ding Y."/>
            <person name="Zhao R."/>
            <person name="Feng M."/>
            <person name="Zhu Y."/>
            <person name="Feng Y."/>
            <person name="Jiang X."/>
            <person name="Zhu D."/>
            <person name="Xiang H."/>
            <person name="Feng X."/>
            <person name="Li S."/>
            <person name="Wang J."/>
            <person name="Zhang G."/>
            <person name="Kronforst M.R."/>
            <person name="Wang W."/>
        </authorList>
    </citation>
    <scope>NUCLEOTIDE SEQUENCE [LARGE SCALE GENOMIC DNA]</scope>
    <source>
        <strain evidence="1">Ya'a_city_454_Pm</strain>
        <tissue evidence="1">Whole body</tissue>
    </source>
</reference>
<keyword evidence="2" id="KW-1185">Reference proteome</keyword>
<organism evidence="1 2">
    <name type="scientific">Papilio machaon</name>
    <name type="common">Old World swallowtail butterfly</name>
    <dbReference type="NCBI Taxonomy" id="76193"/>
    <lineage>
        <taxon>Eukaryota</taxon>
        <taxon>Metazoa</taxon>
        <taxon>Ecdysozoa</taxon>
        <taxon>Arthropoda</taxon>
        <taxon>Hexapoda</taxon>
        <taxon>Insecta</taxon>
        <taxon>Pterygota</taxon>
        <taxon>Neoptera</taxon>
        <taxon>Endopterygota</taxon>
        <taxon>Lepidoptera</taxon>
        <taxon>Glossata</taxon>
        <taxon>Ditrysia</taxon>
        <taxon>Papilionoidea</taxon>
        <taxon>Papilionidae</taxon>
        <taxon>Papilioninae</taxon>
        <taxon>Papilio</taxon>
    </lineage>
</organism>
<dbReference type="EMBL" id="KQ460323">
    <property type="protein sequence ID" value="KPJ15859.1"/>
    <property type="molecule type" value="Genomic_DNA"/>
</dbReference>
<sequence>MARRGESGQMGQELMLRAQVAARVAERGAATQAGRAALRQHAVAAVLGEPHLPCHGLPDALLLQDSCYGVLYNRSLVDRRLGQAADSACGNGLSKSPT</sequence>
<dbReference type="InParanoid" id="A0A194REG4"/>
<evidence type="ECO:0000313" key="2">
    <source>
        <dbReference type="Proteomes" id="UP000053240"/>
    </source>
</evidence>